<reference evidence="1 2" key="1">
    <citation type="journal article" date="2022" name="Nat. Plants">
        <title>Genomes of leafy and leafless Platanthera orchids illuminate the evolution of mycoheterotrophy.</title>
        <authorList>
            <person name="Li M.H."/>
            <person name="Liu K.W."/>
            <person name="Li Z."/>
            <person name="Lu H.C."/>
            <person name="Ye Q.L."/>
            <person name="Zhang D."/>
            <person name="Wang J.Y."/>
            <person name="Li Y.F."/>
            <person name="Zhong Z.M."/>
            <person name="Liu X."/>
            <person name="Yu X."/>
            <person name="Liu D.K."/>
            <person name="Tu X.D."/>
            <person name="Liu B."/>
            <person name="Hao Y."/>
            <person name="Liao X.Y."/>
            <person name="Jiang Y.T."/>
            <person name="Sun W.H."/>
            <person name="Chen J."/>
            <person name="Chen Y.Q."/>
            <person name="Ai Y."/>
            <person name="Zhai J.W."/>
            <person name="Wu S.S."/>
            <person name="Zhou Z."/>
            <person name="Hsiao Y.Y."/>
            <person name="Wu W.L."/>
            <person name="Chen Y.Y."/>
            <person name="Lin Y.F."/>
            <person name="Hsu J.L."/>
            <person name="Li C.Y."/>
            <person name="Wang Z.W."/>
            <person name="Zhao X."/>
            <person name="Zhong W.Y."/>
            <person name="Ma X.K."/>
            <person name="Ma L."/>
            <person name="Huang J."/>
            <person name="Chen G.Z."/>
            <person name="Huang M.Z."/>
            <person name="Huang L."/>
            <person name="Peng D.H."/>
            <person name="Luo Y.B."/>
            <person name="Zou S.Q."/>
            <person name="Chen S.P."/>
            <person name="Lan S."/>
            <person name="Tsai W.C."/>
            <person name="Van de Peer Y."/>
            <person name="Liu Z.J."/>
        </authorList>
    </citation>
    <scope>NUCLEOTIDE SEQUENCE [LARGE SCALE GENOMIC DNA]</scope>
    <source>
        <strain evidence="1">Lor288</strain>
    </source>
</reference>
<evidence type="ECO:0000313" key="1">
    <source>
        <dbReference type="EMBL" id="KAK8936429.1"/>
    </source>
</evidence>
<proteinExistence type="predicted"/>
<evidence type="ECO:0000313" key="2">
    <source>
        <dbReference type="Proteomes" id="UP001412067"/>
    </source>
</evidence>
<gene>
    <name evidence="1" type="ORF">KSP40_PGU009010</name>
</gene>
<keyword evidence="2" id="KW-1185">Reference proteome</keyword>
<sequence length="316" mass="35089">MNRLMMHQIVHVPDKDPSSPELSTVKVDALSRDLVSGTLLARENQRVDNPKNGESPSTVEQFLAFFLSYSSSSIPVELKTQKRWRKGQMKRKRWGNVTEESCLQSFFLYISIVRESLGPCQVNEQFDASSADIVLLFTHNTDENGRGHCSGGSGREQRTKQVIENHIPVVVTYHPSRDGTNNNRILFFWAAYEELCALGDAEDANECFNDAVSVRTHLYSSFDSSSQGFNGACEDHNLPLKQDSSPRQSKQLHTINNIPSYPQSSNCVPSNLSLYNTPFPPVTQLSGTVPPPVYRNAYLPAIGGDGPSKPNPNATI</sequence>
<accession>A0ABR2LBU7</accession>
<organism evidence="1 2">
    <name type="scientific">Platanthera guangdongensis</name>
    <dbReference type="NCBI Taxonomy" id="2320717"/>
    <lineage>
        <taxon>Eukaryota</taxon>
        <taxon>Viridiplantae</taxon>
        <taxon>Streptophyta</taxon>
        <taxon>Embryophyta</taxon>
        <taxon>Tracheophyta</taxon>
        <taxon>Spermatophyta</taxon>
        <taxon>Magnoliopsida</taxon>
        <taxon>Liliopsida</taxon>
        <taxon>Asparagales</taxon>
        <taxon>Orchidaceae</taxon>
        <taxon>Orchidoideae</taxon>
        <taxon>Orchideae</taxon>
        <taxon>Orchidinae</taxon>
        <taxon>Platanthera</taxon>
    </lineage>
</organism>
<protein>
    <submittedName>
        <fullName evidence="1">Uncharacterized protein</fullName>
    </submittedName>
</protein>
<name>A0ABR2LBU7_9ASPA</name>
<dbReference type="EMBL" id="JBBWWR010000053">
    <property type="protein sequence ID" value="KAK8936429.1"/>
    <property type="molecule type" value="Genomic_DNA"/>
</dbReference>
<dbReference type="Proteomes" id="UP001412067">
    <property type="component" value="Unassembled WGS sequence"/>
</dbReference>
<comment type="caution">
    <text evidence="1">The sequence shown here is derived from an EMBL/GenBank/DDBJ whole genome shotgun (WGS) entry which is preliminary data.</text>
</comment>